<feature type="transmembrane region" description="Helical" evidence="10">
    <location>
        <begin position="12"/>
        <end position="34"/>
    </location>
</feature>
<dbReference type="PANTHER" id="PTHR32282">
    <property type="entry name" value="BINDING PROTEIN TRANSPEPTIDASE, PUTATIVE-RELATED"/>
    <property type="match status" value="1"/>
</dbReference>
<evidence type="ECO:0000259" key="11">
    <source>
        <dbReference type="PROSITE" id="PS51178"/>
    </source>
</evidence>
<feature type="region of interest" description="Disordered" evidence="9">
    <location>
        <begin position="757"/>
        <end position="778"/>
    </location>
</feature>
<dbReference type="InterPro" id="IPR005543">
    <property type="entry name" value="PASTA_dom"/>
</dbReference>
<name>A0A939S835_9MICO</name>
<keyword evidence="5" id="KW-0378">Hydrolase</keyword>
<keyword evidence="10" id="KW-0812">Transmembrane</keyword>
<keyword evidence="2" id="KW-0645">Protease</keyword>
<dbReference type="GO" id="GO:0006508">
    <property type="term" value="P:proteolysis"/>
    <property type="evidence" value="ECO:0007669"/>
    <property type="project" value="UniProtKB-KW"/>
</dbReference>
<dbReference type="InterPro" id="IPR001460">
    <property type="entry name" value="PCN-bd_Tpept"/>
</dbReference>
<keyword evidence="3" id="KW-0328">Glycosyltransferase</keyword>
<dbReference type="Proteomes" id="UP000664382">
    <property type="component" value="Unassembled WGS sequence"/>
</dbReference>
<evidence type="ECO:0000256" key="2">
    <source>
        <dbReference type="ARBA" id="ARBA00022670"/>
    </source>
</evidence>
<dbReference type="Gene3D" id="3.30.10.20">
    <property type="match status" value="2"/>
</dbReference>
<dbReference type="InterPro" id="IPR001264">
    <property type="entry name" value="Glyco_trans_51"/>
</dbReference>
<keyword evidence="10" id="KW-1133">Transmembrane helix</keyword>
<keyword evidence="13" id="KW-1185">Reference proteome</keyword>
<dbReference type="SMART" id="SM00740">
    <property type="entry name" value="PASTA"/>
    <property type="match status" value="2"/>
</dbReference>
<dbReference type="Gene3D" id="3.40.710.10">
    <property type="entry name" value="DD-peptidase/beta-lactamase superfamily"/>
    <property type="match status" value="1"/>
</dbReference>
<dbReference type="Pfam" id="PF03793">
    <property type="entry name" value="PASTA"/>
    <property type="match status" value="2"/>
</dbReference>
<dbReference type="Pfam" id="PF00912">
    <property type="entry name" value="Transgly"/>
    <property type="match status" value="1"/>
</dbReference>
<organism evidence="12 13">
    <name type="scientific">Leucobacter weissii</name>
    <dbReference type="NCBI Taxonomy" id="1983706"/>
    <lineage>
        <taxon>Bacteria</taxon>
        <taxon>Bacillati</taxon>
        <taxon>Actinomycetota</taxon>
        <taxon>Actinomycetes</taxon>
        <taxon>Micrococcales</taxon>
        <taxon>Microbacteriaceae</taxon>
        <taxon>Leucobacter</taxon>
    </lineage>
</organism>
<keyword evidence="6" id="KW-0511">Multifunctional enzyme</keyword>
<sequence length="861" mass="91865">MRTARPRTAGGALGGFIGAVVMSVVAGILITAAVTPVVALSGMAANSAISIFNELPDHLNPGQLAQPSTIYAKKGDKKVEVATFYSQDRKMVEWNDISQYVKDAAVAVEDPRFYTHGGVDLRGVGRAALGQVSGMDTGGASTITMQYVRNVLVEESRWILDEKESEAAFKDATREDVDRKLKEMRYAISVEKEYSKDEILLGYLNIALFGRQVYGIEAAANYYYNTTAKDLTLSQAASLIAIVNWPSELQIDIEENIEKNQLRRDDILGRMLDQKRITQAEYDKAVSTEIKPDITPHETGCAVAESKRGLGHFCNYVQLYIMQDPSFGNTPEERYFNFLRGGYDITTTVDLDIQKAGLEAVKSVVPPRMDGLNVGAASVSVKVGRDGAGEVLAMVQNRPFNEDPEFLKKNKDYTSINYNTDYEYGGSGGFQVGSTFKPVTLAEWLRQGKSVRDIVNVNSRTVEESSIRASCLPGGVYGYGSFTFTNDNEGTRGNQSVLTAIARSVNGGLVSMQQGMDLCDTFETAEKLGIHRASDLPASESDPDVPFVPTLNGDFRDLSMVPSNVYGGIDEIAPITMAAAYGAFASDGTVCTPVPIKSITGPDGEDVPFTKSKCSSALSPDVAAGVAYALQYTVENGLATHARSAAGIPHLAKTGTTDDVVDNWTVGASTEVATATWVGNVKGKVSTQGFGNLMYADQTIWPAMMNVADQKYGGEAFPEPASSALQQTMANVPDVRGRSYEEAERLLVSAGFTVSNGGTQDSSVAEGQVAGTNPEGGSSVAAGSGITVYISNASMTALPDVAGQTLRDAAATMRSAGFTSFTFACSGEGTPRSIHEVVSTNPSGGSDAKRSNRVTLTVDCS</sequence>
<comment type="catalytic activity">
    <reaction evidence="7">
        <text>Preferential cleavage: (Ac)2-L-Lys-D-Ala-|-D-Ala. Also transpeptidation of peptidyl-alanyl moieties that are N-acyl substituents of D-alanine.</text>
        <dbReference type="EC" id="3.4.16.4"/>
    </reaction>
</comment>
<dbReference type="CDD" id="cd06577">
    <property type="entry name" value="PASTA_pknB"/>
    <property type="match status" value="2"/>
</dbReference>
<evidence type="ECO:0000256" key="8">
    <source>
        <dbReference type="ARBA" id="ARBA00049902"/>
    </source>
</evidence>
<evidence type="ECO:0000256" key="6">
    <source>
        <dbReference type="ARBA" id="ARBA00023268"/>
    </source>
</evidence>
<keyword evidence="10" id="KW-0472">Membrane</keyword>
<evidence type="ECO:0000256" key="7">
    <source>
        <dbReference type="ARBA" id="ARBA00034000"/>
    </source>
</evidence>
<keyword evidence="1" id="KW-0121">Carboxypeptidase</keyword>
<dbReference type="SUPFAM" id="SSF53955">
    <property type="entry name" value="Lysozyme-like"/>
    <property type="match status" value="1"/>
</dbReference>
<dbReference type="GO" id="GO:0008955">
    <property type="term" value="F:peptidoglycan glycosyltransferase activity"/>
    <property type="evidence" value="ECO:0007669"/>
    <property type="project" value="UniProtKB-EC"/>
</dbReference>
<dbReference type="GO" id="GO:0030288">
    <property type="term" value="C:outer membrane-bounded periplasmic space"/>
    <property type="evidence" value="ECO:0007669"/>
    <property type="project" value="TreeGrafter"/>
</dbReference>
<evidence type="ECO:0000256" key="1">
    <source>
        <dbReference type="ARBA" id="ARBA00022645"/>
    </source>
</evidence>
<evidence type="ECO:0000313" key="12">
    <source>
        <dbReference type="EMBL" id="MBO1901616.1"/>
    </source>
</evidence>
<evidence type="ECO:0000256" key="3">
    <source>
        <dbReference type="ARBA" id="ARBA00022676"/>
    </source>
</evidence>
<dbReference type="Gene3D" id="1.10.3810.10">
    <property type="entry name" value="Biosynthetic peptidoglycan transglycosylase-like"/>
    <property type="match status" value="1"/>
</dbReference>
<dbReference type="EMBL" id="JAGDYM010000007">
    <property type="protein sequence ID" value="MBO1901616.1"/>
    <property type="molecule type" value="Genomic_DNA"/>
</dbReference>
<dbReference type="InterPro" id="IPR012338">
    <property type="entry name" value="Beta-lactam/transpept-like"/>
</dbReference>
<evidence type="ECO:0000256" key="5">
    <source>
        <dbReference type="ARBA" id="ARBA00022801"/>
    </source>
</evidence>
<dbReference type="GO" id="GO:0009002">
    <property type="term" value="F:serine-type D-Ala-D-Ala carboxypeptidase activity"/>
    <property type="evidence" value="ECO:0007669"/>
    <property type="project" value="UniProtKB-EC"/>
</dbReference>
<accession>A0A939S835</accession>
<feature type="domain" description="PASTA" evidence="11">
    <location>
        <begin position="726"/>
        <end position="792"/>
    </location>
</feature>
<comment type="catalytic activity">
    <reaction evidence="8">
        <text>[GlcNAc-(1-&gt;4)-Mur2Ac(oyl-L-Ala-gamma-D-Glu-L-Lys-D-Ala-D-Ala)](n)-di-trans,octa-cis-undecaprenyl diphosphate + beta-D-GlcNAc-(1-&gt;4)-Mur2Ac(oyl-L-Ala-gamma-D-Glu-L-Lys-D-Ala-D-Ala)-di-trans,octa-cis-undecaprenyl diphosphate = [GlcNAc-(1-&gt;4)-Mur2Ac(oyl-L-Ala-gamma-D-Glu-L-Lys-D-Ala-D-Ala)](n+1)-di-trans,octa-cis-undecaprenyl diphosphate + di-trans,octa-cis-undecaprenyl diphosphate + H(+)</text>
        <dbReference type="Rhea" id="RHEA:23708"/>
        <dbReference type="Rhea" id="RHEA-COMP:9602"/>
        <dbReference type="Rhea" id="RHEA-COMP:9603"/>
        <dbReference type="ChEBI" id="CHEBI:15378"/>
        <dbReference type="ChEBI" id="CHEBI:58405"/>
        <dbReference type="ChEBI" id="CHEBI:60033"/>
        <dbReference type="ChEBI" id="CHEBI:78435"/>
        <dbReference type="EC" id="2.4.99.28"/>
    </reaction>
</comment>
<evidence type="ECO:0000256" key="4">
    <source>
        <dbReference type="ARBA" id="ARBA00022679"/>
    </source>
</evidence>
<dbReference type="Pfam" id="PF00905">
    <property type="entry name" value="Transpeptidase"/>
    <property type="match status" value="1"/>
</dbReference>
<dbReference type="AlphaFoldDB" id="A0A939S835"/>
<dbReference type="InterPro" id="IPR023346">
    <property type="entry name" value="Lysozyme-like_dom_sf"/>
</dbReference>
<dbReference type="InterPro" id="IPR050396">
    <property type="entry name" value="Glycosyltr_51/Transpeptidase"/>
</dbReference>
<feature type="domain" description="PASTA" evidence="11">
    <location>
        <begin position="796"/>
        <end position="860"/>
    </location>
</feature>
<dbReference type="SUPFAM" id="SSF56601">
    <property type="entry name" value="beta-lactamase/transpeptidase-like"/>
    <property type="match status" value="1"/>
</dbReference>
<evidence type="ECO:0000256" key="9">
    <source>
        <dbReference type="SAM" id="MobiDB-lite"/>
    </source>
</evidence>
<proteinExistence type="predicted"/>
<dbReference type="GO" id="GO:0009252">
    <property type="term" value="P:peptidoglycan biosynthetic process"/>
    <property type="evidence" value="ECO:0007669"/>
    <property type="project" value="TreeGrafter"/>
</dbReference>
<protein>
    <submittedName>
        <fullName evidence="12">Transglycosylase domain-containing protein</fullName>
    </submittedName>
</protein>
<dbReference type="PANTHER" id="PTHR32282:SF33">
    <property type="entry name" value="PEPTIDOGLYCAN GLYCOSYLTRANSFERASE"/>
    <property type="match status" value="1"/>
</dbReference>
<dbReference type="GO" id="GO:0008658">
    <property type="term" value="F:penicillin binding"/>
    <property type="evidence" value="ECO:0007669"/>
    <property type="project" value="InterPro"/>
</dbReference>
<reference evidence="12" key="1">
    <citation type="submission" date="2021-03" db="EMBL/GenBank/DDBJ databases">
        <title>Leucobacter chromiisoli sp. nov., isolated from chromium-containing soil of chemical plant.</title>
        <authorList>
            <person name="Xu Z."/>
        </authorList>
    </citation>
    <scope>NUCLEOTIDE SEQUENCE</scope>
    <source>
        <strain evidence="12">S27</strain>
    </source>
</reference>
<comment type="caution">
    <text evidence="12">The sequence shown here is derived from an EMBL/GenBank/DDBJ whole genome shotgun (WGS) entry which is preliminary data.</text>
</comment>
<gene>
    <name evidence="12" type="ORF">J4H92_06580</name>
</gene>
<keyword evidence="4" id="KW-0808">Transferase</keyword>
<evidence type="ECO:0000256" key="10">
    <source>
        <dbReference type="SAM" id="Phobius"/>
    </source>
</evidence>
<dbReference type="PROSITE" id="PS51178">
    <property type="entry name" value="PASTA"/>
    <property type="match status" value="2"/>
</dbReference>
<evidence type="ECO:0000313" key="13">
    <source>
        <dbReference type="Proteomes" id="UP000664382"/>
    </source>
</evidence>
<dbReference type="InterPro" id="IPR036950">
    <property type="entry name" value="PBP_transglycosylase"/>
</dbReference>